<dbReference type="Gene3D" id="1.10.268.10">
    <property type="entry name" value="Topoisomerase, domain 3"/>
    <property type="match status" value="1"/>
</dbReference>
<dbReference type="GO" id="GO:0006265">
    <property type="term" value="P:DNA topological change"/>
    <property type="evidence" value="ECO:0007669"/>
    <property type="project" value="InterPro"/>
</dbReference>
<feature type="compositionally biased region" description="Basic and acidic residues" evidence="12">
    <location>
        <begin position="183"/>
        <end position="193"/>
    </location>
</feature>
<dbReference type="PRINTS" id="PR01158">
    <property type="entry name" value="TOPISMRASEII"/>
</dbReference>
<dbReference type="EMBL" id="MK500553">
    <property type="protein sequence ID" value="QBK91613.1"/>
    <property type="molecule type" value="Genomic_DNA"/>
</dbReference>
<dbReference type="GO" id="GO:0000819">
    <property type="term" value="P:sister chromatid segregation"/>
    <property type="evidence" value="ECO:0007669"/>
    <property type="project" value="TreeGrafter"/>
</dbReference>
<evidence type="ECO:0000256" key="3">
    <source>
        <dbReference type="ARBA" id="ARBA00011080"/>
    </source>
</evidence>
<dbReference type="InterPro" id="IPR001154">
    <property type="entry name" value="TopoII_euk"/>
</dbReference>
<evidence type="ECO:0000256" key="4">
    <source>
        <dbReference type="ARBA" id="ARBA00012895"/>
    </source>
</evidence>
<keyword evidence="6" id="KW-0067">ATP-binding</keyword>
<dbReference type="InterPro" id="IPR013758">
    <property type="entry name" value="Topo_IIA_A/C_ab"/>
</dbReference>
<dbReference type="PROSITE" id="PS52040">
    <property type="entry name" value="TOPO_IIA"/>
    <property type="match status" value="1"/>
</dbReference>
<comment type="cofactor">
    <cofactor evidence="2">
        <name>Mg(2+)</name>
        <dbReference type="ChEBI" id="CHEBI:18420"/>
    </cofactor>
</comment>
<feature type="domain" description="Topo IIA-type catalytic" evidence="13">
    <location>
        <begin position="1"/>
        <end position="449"/>
    </location>
</feature>
<organism evidence="14">
    <name type="scientific">Pithovirus LCPAC302</name>
    <dbReference type="NCBI Taxonomy" id="2506593"/>
    <lineage>
        <taxon>Viruses</taxon>
        <taxon>Pithoviruses</taxon>
    </lineage>
</organism>
<evidence type="ECO:0000256" key="9">
    <source>
        <dbReference type="ARBA" id="ARBA00023235"/>
    </source>
</evidence>
<proteinExistence type="inferred from homology"/>
<dbReference type="InterPro" id="IPR013760">
    <property type="entry name" value="Topo_IIA-like_dom_sf"/>
</dbReference>
<dbReference type="InterPro" id="IPR013757">
    <property type="entry name" value="Topo_IIA_A_a_sf"/>
</dbReference>
<evidence type="ECO:0000256" key="1">
    <source>
        <dbReference type="ARBA" id="ARBA00000185"/>
    </source>
</evidence>
<accession>A0A481Z6V6</accession>
<dbReference type="EC" id="5.6.2.2" evidence="4"/>
<dbReference type="InterPro" id="IPR050634">
    <property type="entry name" value="DNA_Topoisomerase_II"/>
</dbReference>
<dbReference type="GO" id="GO:0003918">
    <property type="term" value="F:DNA topoisomerase type II (double strand cut, ATP-hydrolyzing) activity"/>
    <property type="evidence" value="ECO:0007669"/>
    <property type="project" value="UniProtKB-EC"/>
</dbReference>
<feature type="coiled-coil region" evidence="11">
    <location>
        <begin position="412"/>
        <end position="439"/>
    </location>
</feature>
<evidence type="ECO:0000313" key="14">
    <source>
        <dbReference type="EMBL" id="QBK91613.1"/>
    </source>
</evidence>
<dbReference type="GO" id="GO:0003677">
    <property type="term" value="F:DNA binding"/>
    <property type="evidence" value="ECO:0007669"/>
    <property type="project" value="UniProtKB-UniRule"/>
</dbReference>
<dbReference type="PANTHER" id="PTHR10169">
    <property type="entry name" value="DNA TOPOISOMERASE/GYRASE"/>
    <property type="match status" value="1"/>
</dbReference>
<keyword evidence="5" id="KW-0547">Nucleotide-binding</keyword>
<evidence type="ECO:0000256" key="12">
    <source>
        <dbReference type="SAM" id="MobiDB-lite"/>
    </source>
</evidence>
<comment type="catalytic activity">
    <reaction evidence="1">
        <text>ATP-dependent breakage, passage and rejoining of double-stranded DNA.</text>
        <dbReference type="EC" id="5.6.2.2"/>
    </reaction>
</comment>
<dbReference type="Gene3D" id="3.90.199.10">
    <property type="entry name" value="Topoisomerase II, domain 5"/>
    <property type="match status" value="1"/>
</dbReference>
<name>A0A481Z6V6_9VIRU</name>
<evidence type="ECO:0000256" key="11">
    <source>
        <dbReference type="SAM" id="Coils"/>
    </source>
</evidence>
<reference evidence="14" key="1">
    <citation type="journal article" date="2019" name="MBio">
        <title>Virus Genomes from Deep Sea Sediments Expand the Ocean Megavirome and Support Independent Origins of Viral Gigantism.</title>
        <authorList>
            <person name="Backstrom D."/>
            <person name="Yutin N."/>
            <person name="Jorgensen S.L."/>
            <person name="Dharamshi J."/>
            <person name="Homa F."/>
            <person name="Zaremba-Niedwiedzka K."/>
            <person name="Spang A."/>
            <person name="Wolf Y.I."/>
            <person name="Koonin E.V."/>
            <person name="Ettema T.J."/>
        </authorList>
    </citation>
    <scope>NUCLEOTIDE SEQUENCE</scope>
</reference>
<evidence type="ECO:0000256" key="8">
    <source>
        <dbReference type="ARBA" id="ARBA00023125"/>
    </source>
</evidence>
<dbReference type="Pfam" id="PF00521">
    <property type="entry name" value="DNA_topoisoIV"/>
    <property type="match status" value="1"/>
</dbReference>
<dbReference type="Gene3D" id="3.30.1360.40">
    <property type="match status" value="1"/>
</dbReference>
<keyword evidence="8 10" id="KW-0238">DNA-binding</keyword>
<keyword evidence="11" id="KW-0175">Coiled coil</keyword>
<evidence type="ECO:0000256" key="7">
    <source>
        <dbReference type="ARBA" id="ARBA00023029"/>
    </source>
</evidence>
<keyword evidence="9 14" id="KW-0413">Isomerase</keyword>
<feature type="region of interest" description="Disordered" evidence="12">
    <location>
        <begin position="183"/>
        <end position="203"/>
    </location>
</feature>
<dbReference type="SMART" id="SM00434">
    <property type="entry name" value="TOP4c"/>
    <property type="match status" value="1"/>
</dbReference>
<evidence type="ECO:0000259" key="13">
    <source>
        <dbReference type="PROSITE" id="PS52040"/>
    </source>
</evidence>
<gene>
    <name evidence="14" type="ORF">LCPAC302_02330</name>
</gene>
<evidence type="ECO:0000256" key="6">
    <source>
        <dbReference type="ARBA" id="ARBA00022840"/>
    </source>
</evidence>
<comment type="caution">
    <text evidence="10">Lacks conserved residue(s) required for the propagation of feature annotation.</text>
</comment>
<dbReference type="SUPFAM" id="SSF56719">
    <property type="entry name" value="Type II DNA topoisomerase"/>
    <property type="match status" value="1"/>
</dbReference>
<keyword evidence="7" id="KW-0799">Topoisomerase</keyword>
<dbReference type="GO" id="GO:0005524">
    <property type="term" value="F:ATP binding"/>
    <property type="evidence" value="ECO:0007669"/>
    <property type="project" value="UniProtKB-KW"/>
</dbReference>
<protein>
    <recommendedName>
        <fullName evidence="4">DNA topoisomerase (ATP-hydrolyzing)</fullName>
        <ecNumber evidence="4">5.6.2.2</ecNumber>
    </recommendedName>
</protein>
<evidence type="ECO:0000256" key="5">
    <source>
        <dbReference type="ARBA" id="ARBA00022741"/>
    </source>
</evidence>
<evidence type="ECO:0000256" key="10">
    <source>
        <dbReference type="PROSITE-ProRule" id="PRU01384"/>
    </source>
</evidence>
<sequence length="476" mass="55569">MERGQWDKHAYKVERGQWDKHAYKVERGQWDKHALSKITVRKIGKGKYCGWHIDGNERFLLGDFTVTHNTRNMLGKDAAEPRYTRTRPKWWWNYVFKKEDVQLLDIITDEGDECEPVTFLPIIPLHLINGTSGIGTGHSTFIPNHNPLDICAWITAKIKGDYLPIILPWYRDFKGQIKLVDRNKESKSDDETNNKTNNESDNILEKDNVEVNKNTRYTMVTIGNFEIIGNKRKKITITELPVGRSMHNYDKWLTKIREEKKISGYSNYCTHDKVLFEITGMKNPSFRNLKLTRSYGMSNMVLLDMNNRPIKYNSVKDILESFYCLRMPYYQKRKDNIISNIQGRIDLLNNKIKFIIALINGYNLVKKKPEVTVREAAEQNCILSMGLSKKEIIPQMEKMGFPGDLLKKVTLYSCTLEELDNSKKELNKMNNEKESVGKISPEQMWQNDINEFVKAYCKEYKCKYSPSKGLSLNIMK</sequence>
<dbReference type="InterPro" id="IPR002205">
    <property type="entry name" value="Topo_IIA_dom_A"/>
</dbReference>
<comment type="similarity">
    <text evidence="3">Belongs to the type II topoisomerase family.</text>
</comment>
<dbReference type="PANTHER" id="PTHR10169:SF38">
    <property type="entry name" value="DNA TOPOISOMERASE 2"/>
    <property type="match status" value="1"/>
</dbReference>
<evidence type="ECO:0000256" key="2">
    <source>
        <dbReference type="ARBA" id="ARBA00001946"/>
    </source>
</evidence>